<gene>
    <name evidence="2" type="ORF">SAMN06264365_106334</name>
</gene>
<evidence type="ECO:0000256" key="1">
    <source>
        <dbReference type="SAM" id="Phobius"/>
    </source>
</evidence>
<keyword evidence="1" id="KW-0472">Membrane</keyword>
<dbReference type="EMBL" id="FZNR01000006">
    <property type="protein sequence ID" value="SNR87182.1"/>
    <property type="molecule type" value="Genomic_DNA"/>
</dbReference>
<proteinExistence type="predicted"/>
<keyword evidence="1" id="KW-0812">Transmembrane</keyword>
<reference evidence="2 3" key="1">
    <citation type="submission" date="2017-06" db="EMBL/GenBank/DDBJ databases">
        <authorList>
            <person name="Kim H.J."/>
            <person name="Triplett B.A."/>
        </authorList>
    </citation>
    <scope>NUCLEOTIDE SEQUENCE [LARGE SCALE GENOMIC DNA]</scope>
    <source>
        <strain evidence="2 3">DSM 43151</strain>
    </source>
</reference>
<keyword evidence="3" id="KW-1185">Reference proteome</keyword>
<evidence type="ECO:0000313" key="3">
    <source>
        <dbReference type="Proteomes" id="UP000198415"/>
    </source>
</evidence>
<feature type="transmembrane region" description="Helical" evidence="1">
    <location>
        <begin position="60"/>
        <end position="83"/>
    </location>
</feature>
<sequence length="192" mass="21074">MLWVGSYKRVSYPPQQPVPPPPPQDPYVSYPATQPYLDPYGQAGLVSGYQQPVPPPRRPLWPWLALVAALSLILLAGGGWLVYDRLLREGEDSGVAACRALASEEKGSSGTSDDELTRDEYIAMRKVFADSRYPDLREHGTKLMDVLWQVSQLGADNEVAALAYLQPLTEHVSGLQSACADHGVILDLKLTD</sequence>
<keyword evidence="1" id="KW-1133">Transmembrane helix</keyword>
<name>A0A238ZVN0_9ACTN</name>
<evidence type="ECO:0000313" key="2">
    <source>
        <dbReference type="EMBL" id="SNR87182.1"/>
    </source>
</evidence>
<organism evidence="2 3">
    <name type="scientific">Actinoplanes regularis</name>
    <dbReference type="NCBI Taxonomy" id="52697"/>
    <lineage>
        <taxon>Bacteria</taxon>
        <taxon>Bacillati</taxon>
        <taxon>Actinomycetota</taxon>
        <taxon>Actinomycetes</taxon>
        <taxon>Micromonosporales</taxon>
        <taxon>Micromonosporaceae</taxon>
        <taxon>Actinoplanes</taxon>
    </lineage>
</organism>
<protein>
    <submittedName>
        <fullName evidence="2">Uncharacterized protein</fullName>
    </submittedName>
</protein>
<dbReference type="AlphaFoldDB" id="A0A238ZVN0"/>
<accession>A0A238ZVN0</accession>
<dbReference type="Proteomes" id="UP000198415">
    <property type="component" value="Unassembled WGS sequence"/>
</dbReference>